<feature type="transmembrane region" description="Helical" evidence="6">
    <location>
        <begin position="208"/>
        <end position="235"/>
    </location>
</feature>
<dbReference type="PANTHER" id="PTHR21716:SF68">
    <property type="entry name" value="TRANSPORT PROTEIN YTVI-RELATED"/>
    <property type="match status" value="1"/>
</dbReference>
<keyword evidence="5 6" id="KW-0472">Membrane</keyword>
<protein>
    <submittedName>
        <fullName evidence="7">Sporulation integral membrane protein YtvI</fullName>
    </submittedName>
</protein>
<dbReference type="EMBL" id="CP049742">
    <property type="protein sequence ID" value="QPC46221.1"/>
    <property type="molecule type" value="Genomic_DNA"/>
</dbReference>
<dbReference type="AlphaFoldDB" id="A0A7S8HF73"/>
<comment type="similarity">
    <text evidence="2">Belongs to the autoinducer-2 exporter (AI-2E) (TC 2.A.86) family.</text>
</comment>
<evidence type="ECO:0000256" key="4">
    <source>
        <dbReference type="ARBA" id="ARBA00022989"/>
    </source>
</evidence>
<keyword evidence="3 6" id="KW-0812">Transmembrane</keyword>
<evidence type="ECO:0000256" key="5">
    <source>
        <dbReference type="ARBA" id="ARBA00023136"/>
    </source>
</evidence>
<feature type="transmembrane region" description="Helical" evidence="6">
    <location>
        <begin position="277"/>
        <end position="295"/>
    </location>
</feature>
<feature type="transmembrane region" description="Helical" evidence="6">
    <location>
        <begin position="62"/>
        <end position="80"/>
    </location>
</feature>
<keyword evidence="4 6" id="KW-1133">Transmembrane helix</keyword>
<feature type="transmembrane region" description="Helical" evidence="6">
    <location>
        <begin position="9"/>
        <end position="27"/>
    </location>
</feature>
<evidence type="ECO:0000256" key="2">
    <source>
        <dbReference type="ARBA" id="ARBA00009773"/>
    </source>
</evidence>
<accession>A0A7S8HF73</accession>
<dbReference type="GO" id="GO:0016020">
    <property type="term" value="C:membrane"/>
    <property type="evidence" value="ECO:0007669"/>
    <property type="project" value="UniProtKB-SubCell"/>
</dbReference>
<dbReference type="Proteomes" id="UP000593626">
    <property type="component" value="Chromosome"/>
</dbReference>
<reference evidence="7 8" key="1">
    <citation type="submission" date="2019-07" db="EMBL/GenBank/DDBJ databases">
        <title>Genome sequence of 2 isolates from Red Sea Mangroves.</title>
        <authorList>
            <person name="Sefrji F."/>
            <person name="Michoud G."/>
            <person name="Merlino G."/>
            <person name="Daffonchio D."/>
        </authorList>
    </citation>
    <scope>NUCLEOTIDE SEQUENCE [LARGE SCALE GENOMIC DNA]</scope>
    <source>
        <strain evidence="7 8">R1DC41</strain>
    </source>
</reference>
<name>A0A7S8HF73_9BACI</name>
<dbReference type="InterPro" id="IPR014227">
    <property type="entry name" value="YtvI-like"/>
</dbReference>
<evidence type="ECO:0000313" key="7">
    <source>
        <dbReference type="EMBL" id="QPC46221.1"/>
    </source>
</evidence>
<organism evidence="7 8">
    <name type="scientific">Mangrovibacillus cuniculi</name>
    <dbReference type="NCBI Taxonomy" id="2593652"/>
    <lineage>
        <taxon>Bacteria</taxon>
        <taxon>Bacillati</taxon>
        <taxon>Bacillota</taxon>
        <taxon>Bacilli</taxon>
        <taxon>Bacillales</taxon>
        <taxon>Bacillaceae</taxon>
        <taxon>Mangrovibacillus</taxon>
    </lineage>
</organism>
<dbReference type="RefSeq" id="WP_239673749.1">
    <property type="nucleotide sequence ID" value="NZ_CP049742.1"/>
</dbReference>
<feature type="transmembrane region" description="Helical" evidence="6">
    <location>
        <begin position="155"/>
        <end position="178"/>
    </location>
</feature>
<dbReference type="KEGG" id="mcui:G8O30_04240"/>
<gene>
    <name evidence="7" type="primary">ytvI</name>
    <name evidence="7" type="ORF">G8O30_04240</name>
</gene>
<evidence type="ECO:0000313" key="8">
    <source>
        <dbReference type="Proteomes" id="UP000593626"/>
    </source>
</evidence>
<dbReference type="GO" id="GO:0055085">
    <property type="term" value="P:transmembrane transport"/>
    <property type="evidence" value="ECO:0007669"/>
    <property type="project" value="TreeGrafter"/>
</dbReference>
<feature type="transmembrane region" description="Helical" evidence="6">
    <location>
        <begin position="315"/>
        <end position="337"/>
    </location>
</feature>
<dbReference type="InterPro" id="IPR002549">
    <property type="entry name" value="AI-2E-like"/>
</dbReference>
<dbReference type="PANTHER" id="PTHR21716">
    <property type="entry name" value="TRANSMEMBRANE PROTEIN"/>
    <property type="match status" value="1"/>
</dbReference>
<feature type="transmembrane region" description="Helical" evidence="6">
    <location>
        <begin position="241"/>
        <end position="265"/>
    </location>
</feature>
<evidence type="ECO:0000256" key="3">
    <source>
        <dbReference type="ARBA" id="ARBA00022692"/>
    </source>
</evidence>
<evidence type="ECO:0000256" key="6">
    <source>
        <dbReference type="SAM" id="Phobius"/>
    </source>
</evidence>
<comment type="subcellular location">
    <subcellularLocation>
        <location evidence="1">Membrane</location>
        <topology evidence="1">Multi-pass membrane protein</topology>
    </subcellularLocation>
</comment>
<dbReference type="NCBIfam" id="TIGR02872">
    <property type="entry name" value="spore_ytvI"/>
    <property type="match status" value="1"/>
</dbReference>
<sequence>MSAYLTKKNLIITVAVLLTILLLWIILPVSVPLISALVTAFFLEPIVRILTDKWTKRRNLSVVITFLLFTLILAFSLYFISTKLITEAVNFIDQAPRYMNQLSILWQTYEREFTNAAENLPKEVVDTITGQIDNLLASIQSSISNTLNIQKVTALLAYIPNYLVSILVYLIALFLFMVDLPRLKMSIFQHLTEKTADKVNFMTSRLNYVIFGFLKAQFLVSIIIFVVSLIGLLFIAPEIAILMSIIIWIIDFIPLLGSIIILAPWSLLELINGNSTLAAQLAVLAVILLIIRRTVEPKVMGSHIGLSPLATLIAMYLGLKIIGVLGFVVGPLIIIIWNSAKEAGIIKWNFKI</sequence>
<keyword evidence="8" id="KW-1185">Reference proteome</keyword>
<proteinExistence type="inferred from homology"/>
<evidence type="ECO:0000256" key="1">
    <source>
        <dbReference type="ARBA" id="ARBA00004141"/>
    </source>
</evidence>
<dbReference type="Pfam" id="PF01594">
    <property type="entry name" value="AI-2E_transport"/>
    <property type="match status" value="1"/>
</dbReference>